<keyword evidence="4" id="KW-0949">S-adenosyl-L-methionine</keyword>
<comment type="catalytic activity">
    <reaction evidence="5">
        <text>a 2'-deoxyadenosine in DNA + S-adenosyl-L-methionine = an N(6)-methyl-2'-deoxyadenosine in DNA + S-adenosyl-L-homocysteine + H(+)</text>
        <dbReference type="Rhea" id="RHEA:15197"/>
        <dbReference type="Rhea" id="RHEA-COMP:12418"/>
        <dbReference type="Rhea" id="RHEA-COMP:12419"/>
        <dbReference type="ChEBI" id="CHEBI:15378"/>
        <dbReference type="ChEBI" id="CHEBI:57856"/>
        <dbReference type="ChEBI" id="CHEBI:59789"/>
        <dbReference type="ChEBI" id="CHEBI:90615"/>
        <dbReference type="ChEBI" id="CHEBI:90616"/>
        <dbReference type="EC" id="2.1.1.72"/>
    </reaction>
</comment>
<dbReference type="InterPro" id="IPR011639">
    <property type="entry name" value="MethylTrfase_TaqI-like_dom"/>
</dbReference>
<evidence type="ECO:0000256" key="3">
    <source>
        <dbReference type="ARBA" id="ARBA00022679"/>
    </source>
</evidence>
<dbReference type="Proteomes" id="UP000022433">
    <property type="component" value="Unassembled WGS sequence"/>
</dbReference>
<dbReference type="Gene3D" id="3.40.50.150">
    <property type="entry name" value="Vaccinia Virus protein VP39"/>
    <property type="match status" value="1"/>
</dbReference>
<keyword evidence="3" id="KW-0808">Transferase</keyword>
<dbReference type="PRINTS" id="PR00507">
    <property type="entry name" value="N12N6MTFRASE"/>
</dbReference>
<keyword evidence="2 7" id="KW-0489">Methyltransferase</keyword>
<dbReference type="PANTHER" id="PTHR33841:SF1">
    <property type="entry name" value="DNA METHYLTRANSFERASE A"/>
    <property type="match status" value="1"/>
</dbReference>
<dbReference type="SUPFAM" id="SSF53335">
    <property type="entry name" value="S-adenosyl-L-methionine-dependent methyltransferases"/>
    <property type="match status" value="1"/>
</dbReference>
<dbReference type="EMBL" id="JGEA01000028">
    <property type="protein sequence ID" value="EYA13927.1"/>
    <property type="molecule type" value="Genomic_DNA"/>
</dbReference>
<gene>
    <name evidence="7" type="ORF">M104_3118</name>
</gene>
<feature type="domain" description="Type II methyltransferase M.TaqI-like" evidence="6">
    <location>
        <begin position="483"/>
        <end position="734"/>
    </location>
</feature>
<dbReference type="GO" id="GO:0006304">
    <property type="term" value="P:DNA modification"/>
    <property type="evidence" value="ECO:0007669"/>
    <property type="project" value="InterPro"/>
</dbReference>
<evidence type="ECO:0000256" key="1">
    <source>
        <dbReference type="ARBA" id="ARBA00011900"/>
    </source>
</evidence>
<dbReference type="EC" id="2.1.1.72" evidence="1"/>
<evidence type="ECO:0000313" key="8">
    <source>
        <dbReference type="Proteomes" id="UP000022433"/>
    </source>
</evidence>
<name>A0AAN4SIZ2_BACFG</name>
<protein>
    <recommendedName>
        <fullName evidence="1">site-specific DNA-methyltransferase (adenine-specific)</fullName>
        <ecNumber evidence="1">2.1.1.72</ecNumber>
    </recommendedName>
</protein>
<dbReference type="InterPro" id="IPR029063">
    <property type="entry name" value="SAM-dependent_MTases_sf"/>
</dbReference>
<dbReference type="RefSeq" id="WP_050440925.1">
    <property type="nucleotide sequence ID" value="NZ_JGEA01000028.1"/>
</dbReference>
<dbReference type="PROSITE" id="PS00092">
    <property type="entry name" value="N6_MTASE"/>
    <property type="match status" value="1"/>
</dbReference>
<evidence type="ECO:0000259" key="6">
    <source>
        <dbReference type="Pfam" id="PF07669"/>
    </source>
</evidence>
<reference evidence="7 8" key="1">
    <citation type="submission" date="2014-02" db="EMBL/GenBank/DDBJ databases">
        <authorList>
            <person name="Sears C."/>
            <person name="Carroll K."/>
            <person name="Sack B.R."/>
            <person name="Qadri F."/>
            <person name="Myers L.L."/>
            <person name="Chung G.-T."/>
            <person name="Escheverria P."/>
            <person name="Fraser C.M."/>
            <person name="Sadzewicz L."/>
            <person name="Shefchek K.A."/>
            <person name="Tallon L."/>
            <person name="Das S.P."/>
            <person name="Daugherty S."/>
            <person name="Mongodin E.F."/>
        </authorList>
    </citation>
    <scope>NUCLEOTIDE SEQUENCE [LARGE SCALE GENOMIC DNA]</scope>
    <source>
        <strain evidence="7 8">1007-1-F #10</strain>
    </source>
</reference>
<accession>A0AAN4SIZ2</accession>
<dbReference type="GO" id="GO:0003676">
    <property type="term" value="F:nucleic acid binding"/>
    <property type="evidence" value="ECO:0007669"/>
    <property type="project" value="InterPro"/>
</dbReference>
<evidence type="ECO:0000256" key="4">
    <source>
        <dbReference type="ARBA" id="ARBA00022691"/>
    </source>
</evidence>
<organism evidence="7 8">
    <name type="scientific">Bacteroides fragilis str. 1007-1-F #10</name>
    <dbReference type="NCBI Taxonomy" id="1339295"/>
    <lineage>
        <taxon>Bacteria</taxon>
        <taxon>Pseudomonadati</taxon>
        <taxon>Bacteroidota</taxon>
        <taxon>Bacteroidia</taxon>
        <taxon>Bacteroidales</taxon>
        <taxon>Bacteroidaceae</taxon>
        <taxon>Bacteroides</taxon>
    </lineage>
</organism>
<comment type="caution">
    <text evidence="7">The sequence shown here is derived from an EMBL/GenBank/DDBJ whole genome shotgun (WGS) entry which is preliminary data.</text>
</comment>
<dbReference type="InterPro" id="IPR050953">
    <property type="entry name" value="N4_N6_ade-DNA_methylase"/>
</dbReference>
<sequence>MAATYTPDILRKLFQSSFNLTQWYTFLQYFFNATELKEGPEKIIGSTSNNGYYLGNIDTTDSYRIGLFHYNITKGSVANRRVGLRNLVKSFINPTWGEFDAALVVFDSGDHWRLSFICDIKGEATSPKRYTYVFGSDDLLYRTPIERFNFLKKKGISFENLKTAFSVEALSDEFFDRYREQYADFIQYITGKRFVKVGSKWEEKRLSEPNAALMGAFDYNEKKIRDYVKKMMGRITFLHFLQRKGWMCGDLNYMQNMFENSLYKNDYLDSVLEPLFFGILNTKPAEREALFADYDWDKSLLNEWKDIPYLNGGLFERDKEDEPESRFPADYFKRLFQFFSEYNFTIDENDPNDAEVGVDPEMLGKIFENLLEDNKDKGAFYTPKEIVRYMCQESLIAYLETNTSIAKDKIRQFVLSPEEGVKDIPENKKPKLLSALENVKICDPAIGSGAFPMGLLNELLHCREVLSGDHYDRAEIKKSIIQNNIYGVDIEKGAVDIARLRFWLSIVVDEETPSPLPNLDYKIMQGNSLIESFIGVDLSKLTYEKEYKKDKGEISLFDDEKNRLQKTVSHLLSSYYSCNDHNRKVKLQQEISDTINKQLEAQAYDPTILARLKDINLAENNKFFLWHIWFSDVFNRDDDKNGFDIVIGNPPYFLYQESHVGEIADLRSDKDYTIAFGGKLNAYKLFIANAVKKLLSTNGINCFIFQNSFLGDRQAANLRKYILKNDKIIKIDSFPERDSKKKRVFESVKMSVCISLIQNTKVDSDYVFPVFVWDDKHKSSGLSTSFSLNDIIAIDNIDYTIPRLRPEYKTTVIKLLKKKGISLKCIEGELNVTFHKKFFGSNISNPVILKGASIQRYYYTHQMSQGQIDYLEEEKYLLEYGNTEKSAHHKYERIAMQGMTGANDKIRLVMSIVPQGYYLANSCNYILPSHLIDLYCLLGFLNSKTINWFFRCFSTNSNVNGYEVDNFPIPQLSPNAQATISELVKKVIDAKRTNSSTDTSAIEKQIDELVYQAYELSKDDIKIIEQ</sequence>
<proteinExistence type="predicted"/>
<dbReference type="GO" id="GO:0009007">
    <property type="term" value="F:site-specific DNA-methyltransferase (adenine-specific) activity"/>
    <property type="evidence" value="ECO:0007669"/>
    <property type="project" value="UniProtKB-EC"/>
</dbReference>
<dbReference type="GO" id="GO:0032259">
    <property type="term" value="P:methylation"/>
    <property type="evidence" value="ECO:0007669"/>
    <property type="project" value="UniProtKB-KW"/>
</dbReference>
<evidence type="ECO:0000256" key="5">
    <source>
        <dbReference type="ARBA" id="ARBA00047942"/>
    </source>
</evidence>
<dbReference type="AlphaFoldDB" id="A0AAN4SIZ2"/>
<dbReference type="PANTHER" id="PTHR33841">
    <property type="entry name" value="DNA METHYLTRANSFERASE YEEA-RELATED"/>
    <property type="match status" value="1"/>
</dbReference>
<evidence type="ECO:0000256" key="2">
    <source>
        <dbReference type="ARBA" id="ARBA00022603"/>
    </source>
</evidence>
<dbReference type="Pfam" id="PF07669">
    <property type="entry name" value="Eco57I"/>
    <property type="match status" value="1"/>
</dbReference>
<evidence type="ECO:0000313" key="7">
    <source>
        <dbReference type="EMBL" id="EYA13927.1"/>
    </source>
</evidence>
<dbReference type="InterPro" id="IPR002052">
    <property type="entry name" value="DNA_methylase_N6_adenine_CS"/>
</dbReference>